<dbReference type="GO" id="GO:0005634">
    <property type="term" value="C:nucleus"/>
    <property type="evidence" value="ECO:0007669"/>
    <property type="project" value="UniProtKB-SubCell"/>
</dbReference>
<feature type="compositionally biased region" description="Basic and acidic residues" evidence="11">
    <location>
        <begin position="256"/>
        <end position="265"/>
    </location>
</feature>
<comment type="subcellular location">
    <subcellularLocation>
        <location evidence="1">Nucleus</location>
    </subcellularLocation>
</comment>
<feature type="compositionally biased region" description="Acidic residues" evidence="11">
    <location>
        <begin position="50"/>
        <end position="63"/>
    </location>
</feature>
<feature type="compositionally biased region" description="Acidic residues" evidence="11">
    <location>
        <begin position="356"/>
        <end position="366"/>
    </location>
</feature>
<protein>
    <submittedName>
        <fullName evidence="13">Myelin transcription factor 1-like, a</fullName>
    </submittedName>
</protein>
<evidence type="ECO:0000256" key="2">
    <source>
        <dbReference type="ARBA" id="ARBA00010194"/>
    </source>
</evidence>
<dbReference type="PANTHER" id="PTHR10816:SF11">
    <property type="entry name" value="MYELIN TRANSCRIPTION FACTOR 1-LIKE PROTEIN"/>
    <property type="match status" value="1"/>
</dbReference>
<dbReference type="OMA" id="EPGERIF"/>
<evidence type="ECO:0000256" key="6">
    <source>
        <dbReference type="ARBA" id="ARBA00022833"/>
    </source>
</evidence>
<accession>A0A8C4NDX2</accession>
<feature type="region of interest" description="Disordered" evidence="11">
    <location>
        <begin position="534"/>
        <end position="565"/>
    </location>
</feature>
<dbReference type="Ensembl" id="ENSEBUT00000006668.1">
    <property type="protein sequence ID" value="ENSEBUP00000006216.1"/>
    <property type="gene ID" value="ENSEBUG00000004134.1"/>
</dbReference>
<keyword evidence="8" id="KW-0238">DNA-binding</keyword>
<keyword evidence="14" id="KW-1185">Reference proteome</keyword>
<feature type="compositionally biased region" description="Basic and acidic residues" evidence="11">
    <location>
        <begin position="190"/>
        <end position="203"/>
    </location>
</feature>
<keyword evidence="3" id="KW-0479">Metal-binding</keyword>
<dbReference type="GO" id="GO:0000978">
    <property type="term" value="F:RNA polymerase II cis-regulatory region sequence-specific DNA binding"/>
    <property type="evidence" value="ECO:0007669"/>
    <property type="project" value="TreeGrafter"/>
</dbReference>
<proteinExistence type="inferred from homology"/>
<evidence type="ECO:0000259" key="12">
    <source>
        <dbReference type="Pfam" id="PF08474"/>
    </source>
</evidence>
<dbReference type="InterPro" id="IPR013681">
    <property type="entry name" value="Myelin_TF"/>
</dbReference>
<evidence type="ECO:0000313" key="14">
    <source>
        <dbReference type="Proteomes" id="UP000694388"/>
    </source>
</evidence>
<feature type="compositionally biased region" description="Pro residues" evidence="11">
    <location>
        <begin position="208"/>
        <end position="217"/>
    </location>
</feature>
<evidence type="ECO:0000256" key="5">
    <source>
        <dbReference type="ARBA" id="ARBA00022771"/>
    </source>
</evidence>
<feature type="compositionally biased region" description="Acidic residues" evidence="11">
    <location>
        <begin position="329"/>
        <end position="345"/>
    </location>
</feature>
<feature type="region of interest" description="Disordered" evidence="11">
    <location>
        <begin position="145"/>
        <end position="225"/>
    </location>
</feature>
<dbReference type="Pfam" id="PF01530">
    <property type="entry name" value="zf-C2HC"/>
    <property type="match status" value="5"/>
</dbReference>
<evidence type="ECO:0000256" key="7">
    <source>
        <dbReference type="ARBA" id="ARBA00023015"/>
    </source>
</evidence>
<evidence type="ECO:0000256" key="4">
    <source>
        <dbReference type="ARBA" id="ARBA00022737"/>
    </source>
</evidence>
<evidence type="ECO:0000256" key="11">
    <source>
        <dbReference type="SAM" id="MobiDB-lite"/>
    </source>
</evidence>
<keyword evidence="10" id="KW-0539">Nucleus</keyword>
<dbReference type="InterPro" id="IPR002515">
    <property type="entry name" value="Znf_C2H2C"/>
</dbReference>
<dbReference type="PANTHER" id="PTHR10816">
    <property type="entry name" value="MYELIN TRANSCRIPTION FACTOR 1-RELATED"/>
    <property type="match status" value="1"/>
</dbReference>
<sequence>MQYSCENGSQLTGKLSRHRRKRRSMDKASSSPPGKRRYRLLKLNGSSTEEFFEVEDEISEERDEGSGREENQDGQRDEDRKSESRADGASRFSYEDGDTVAEQPLLAVSHLEVDRDDNNNDEYGNYEELVAKSLLNLGKIAEEVANSASRDTARCGATGSSSNEETDDDDDDDSSDSGWRSRNRLTPLEGVHEAKRPRRHDEISEVAEPPPPPPPPLLLMEERENIRDESDDTVCLSSLECLRNQCYDLARKLSEYSQQEERRQCGEPNLDHGQTAYHGNDCSAMESRDGNCSDMVNLLKLEEQLNRKAPSFRMALAAEEGDTTRFEGSEGEEADGESNGDENDGDDRVKDFGSDGSDDYDEDEDDHSTSSSSSGHSDDFDLVKGNLSLLEKAIALETERSKVSKGKGLGEGTIRYGRKTIRELKNSSKTTSRMRAMDNHCRKSYHSKDLRAERKESKCPTPGCDGTGHATGLYPHHRSLSGCPHKDRVPPEILAMHENVLKCPTPGCNGRGHVNSNRNSHRSLSGCPIAAAEKLAKSHHAKQQGGGTGGGEPLKSSSRNERGPRPMCFVKQLEVVGYGARNEVSPPTPHPVLPKELEKFSESVYDYTTFDVPEFGKCGVLPKGTEQEPSPLTYGALVSVKAEQPSTGPTPVACGGEHYAKPLSSCSPADSGYPPSCSQPASFDYIHDDEAAHMAATAIINLSTRCWESPQPLFNRGQELPPGQSCHSKHLQRSAMELAEGGSMDLGMGQSQELVGSASGLVGSPTHYPLHSPSAGMLAGGRSCLLAETRGPWETAAEYGAPGRVLEPEPREEVEPLPDFLSDRHYPGELALRTSKPKAPHCKDAKKEMVTCPTPGCDGSGHVTGNYASHRSLSGCPLADKNIRSIISSTSQELKGPTPGCDGSGHVAGSYTSHRRCPVPGCDGQGHITGKYVSHRSASGCPLAAKRQRDRYLNGPQVVPWKPGKGEGVSCPTPGCDGSGHAYGSFLTHRSLSGCPRATFAMKKAKLSGEEMMTIKLRASNGIENEEEIKNLYEDMKDLDEANTQVDAEMIKLSTQHIPSLESNMKSVEEENIETGGQGENLLHELSNLSQTLIHSLSSDPLNEQNFDTYVSKLSDMYSNTEHLQNSQSNSLLESLKQAVKGIQA</sequence>
<keyword evidence="7" id="KW-0805">Transcription regulation</keyword>
<feature type="compositionally biased region" description="Polar residues" evidence="11">
    <location>
        <begin position="1"/>
        <end position="13"/>
    </location>
</feature>
<reference evidence="13" key="1">
    <citation type="submission" date="2025-08" db="UniProtKB">
        <authorList>
            <consortium name="Ensembl"/>
        </authorList>
    </citation>
    <scope>IDENTIFICATION</scope>
</reference>
<dbReference type="GeneTree" id="ENSGT00940000155671"/>
<feature type="domain" description="Myelin transcription factor 1" evidence="12">
    <location>
        <begin position="581"/>
        <end position="842"/>
    </location>
</feature>
<dbReference type="PROSITE" id="PS51802">
    <property type="entry name" value="ZF_CCHHC"/>
    <property type="match status" value="5"/>
</dbReference>
<name>A0A8C4NDX2_EPTBU</name>
<evidence type="ECO:0000256" key="1">
    <source>
        <dbReference type="ARBA" id="ARBA00004123"/>
    </source>
</evidence>
<evidence type="ECO:0000256" key="9">
    <source>
        <dbReference type="ARBA" id="ARBA00023163"/>
    </source>
</evidence>
<evidence type="ECO:0000256" key="3">
    <source>
        <dbReference type="ARBA" id="ARBA00022723"/>
    </source>
</evidence>
<reference evidence="13" key="2">
    <citation type="submission" date="2025-09" db="UniProtKB">
        <authorList>
            <consortium name="Ensembl"/>
        </authorList>
    </citation>
    <scope>IDENTIFICATION</scope>
</reference>
<comment type="similarity">
    <text evidence="2">Belongs to the MYT1 family.</text>
</comment>
<keyword evidence="5" id="KW-0863">Zinc-finger</keyword>
<feature type="compositionally biased region" description="Acidic residues" evidence="11">
    <location>
        <begin position="164"/>
        <end position="175"/>
    </location>
</feature>
<dbReference type="FunFam" id="4.10.320.30:FF:000001">
    <property type="entry name" value="Myelin transcription factor 1-like, a"/>
    <property type="match status" value="5"/>
</dbReference>
<feature type="region of interest" description="Disordered" evidence="11">
    <location>
        <begin position="313"/>
        <end position="379"/>
    </location>
</feature>
<evidence type="ECO:0000256" key="8">
    <source>
        <dbReference type="ARBA" id="ARBA00023125"/>
    </source>
</evidence>
<dbReference type="GO" id="GO:0000981">
    <property type="term" value="F:DNA-binding transcription factor activity, RNA polymerase II-specific"/>
    <property type="evidence" value="ECO:0007669"/>
    <property type="project" value="TreeGrafter"/>
</dbReference>
<dbReference type="PROSITE" id="PS50890">
    <property type="entry name" value="PUA"/>
    <property type="match status" value="1"/>
</dbReference>
<feature type="region of interest" description="Disordered" evidence="11">
    <location>
        <begin position="256"/>
        <end position="289"/>
    </location>
</feature>
<keyword evidence="9" id="KW-0804">Transcription</keyword>
<evidence type="ECO:0000313" key="13">
    <source>
        <dbReference type="Ensembl" id="ENSEBUP00000006216.1"/>
    </source>
</evidence>
<keyword evidence="4" id="KW-0677">Repeat</keyword>
<dbReference type="Proteomes" id="UP000694388">
    <property type="component" value="Unplaced"/>
</dbReference>
<feature type="compositionally biased region" description="Basic and acidic residues" evidence="11">
    <location>
        <begin position="64"/>
        <end position="88"/>
    </location>
</feature>
<evidence type="ECO:0000256" key="10">
    <source>
        <dbReference type="ARBA" id="ARBA00023242"/>
    </source>
</evidence>
<feature type="region of interest" description="Disordered" evidence="11">
    <location>
        <begin position="1"/>
        <end position="124"/>
    </location>
</feature>
<dbReference type="InterPro" id="IPR036060">
    <property type="entry name" value="Znf_C2H2C_sf"/>
</dbReference>
<dbReference type="GO" id="GO:0008270">
    <property type="term" value="F:zinc ion binding"/>
    <property type="evidence" value="ECO:0007669"/>
    <property type="project" value="UniProtKB-KW"/>
</dbReference>
<dbReference type="Gene3D" id="4.10.320.30">
    <property type="match status" value="6"/>
</dbReference>
<dbReference type="Pfam" id="PF08474">
    <property type="entry name" value="MYT1"/>
    <property type="match status" value="1"/>
</dbReference>
<keyword evidence="6" id="KW-0862">Zinc</keyword>
<feature type="compositionally biased region" description="Basic residues" evidence="11">
    <location>
        <begin position="15"/>
        <end position="24"/>
    </location>
</feature>
<dbReference type="SUPFAM" id="SSF103637">
    <property type="entry name" value="CCHHC domain"/>
    <property type="match status" value="6"/>
</dbReference>
<organism evidence="13 14">
    <name type="scientific">Eptatretus burgeri</name>
    <name type="common">Inshore hagfish</name>
    <dbReference type="NCBI Taxonomy" id="7764"/>
    <lineage>
        <taxon>Eukaryota</taxon>
        <taxon>Metazoa</taxon>
        <taxon>Chordata</taxon>
        <taxon>Craniata</taxon>
        <taxon>Vertebrata</taxon>
        <taxon>Cyclostomata</taxon>
        <taxon>Myxini</taxon>
        <taxon>Myxiniformes</taxon>
        <taxon>Myxinidae</taxon>
        <taxon>Eptatretinae</taxon>
        <taxon>Eptatretus</taxon>
    </lineage>
</organism>
<dbReference type="AlphaFoldDB" id="A0A8C4NDX2"/>